<dbReference type="AlphaFoldDB" id="A0AAD5PQD9"/>
<feature type="compositionally biased region" description="Polar residues" evidence="1">
    <location>
        <begin position="241"/>
        <end position="258"/>
    </location>
</feature>
<dbReference type="GO" id="GO:0034164">
    <property type="term" value="P:negative regulation of toll-like receptor 9 signaling pathway"/>
    <property type="evidence" value="ECO:0007669"/>
    <property type="project" value="TreeGrafter"/>
</dbReference>
<dbReference type="EMBL" id="WJBH02000007">
    <property type="protein sequence ID" value="KAI9555332.1"/>
    <property type="molecule type" value="Genomic_DNA"/>
</dbReference>
<accession>A0AAD5PQD9</accession>
<feature type="compositionally biased region" description="Basic and acidic residues" evidence="1">
    <location>
        <begin position="206"/>
        <end position="219"/>
    </location>
</feature>
<dbReference type="PANTHER" id="PTHR37402">
    <property type="entry name" value="GRAM DOMAIN-CONTAINING PROTEIN 4"/>
    <property type="match status" value="1"/>
</dbReference>
<reference evidence="4 5" key="1">
    <citation type="submission" date="2022-05" db="EMBL/GenBank/DDBJ databases">
        <title>A multi-omics perspective on studying reproductive biology in Daphnia sinensis.</title>
        <authorList>
            <person name="Jia J."/>
        </authorList>
    </citation>
    <scope>NUCLEOTIDE SEQUENCE [LARGE SCALE GENOMIC DNA]</scope>
    <source>
        <strain evidence="4 5">WSL</strain>
    </source>
</reference>
<protein>
    <recommendedName>
        <fullName evidence="3">GRAM domain-containing protein</fullName>
    </recommendedName>
</protein>
<evidence type="ECO:0000256" key="1">
    <source>
        <dbReference type="SAM" id="MobiDB-lite"/>
    </source>
</evidence>
<dbReference type="InterPro" id="IPR037847">
    <property type="entry name" value="GRAMDC4"/>
</dbReference>
<organism evidence="4 5">
    <name type="scientific">Daphnia sinensis</name>
    <dbReference type="NCBI Taxonomy" id="1820382"/>
    <lineage>
        <taxon>Eukaryota</taxon>
        <taxon>Metazoa</taxon>
        <taxon>Ecdysozoa</taxon>
        <taxon>Arthropoda</taxon>
        <taxon>Crustacea</taxon>
        <taxon>Branchiopoda</taxon>
        <taxon>Diplostraca</taxon>
        <taxon>Cladocera</taxon>
        <taxon>Anomopoda</taxon>
        <taxon>Daphniidae</taxon>
        <taxon>Daphnia</taxon>
        <taxon>Daphnia similis group</taxon>
    </lineage>
</organism>
<feature type="transmembrane region" description="Helical" evidence="2">
    <location>
        <begin position="511"/>
        <end position="528"/>
    </location>
</feature>
<sequence>MSLKGIRSRLRQTQGSVCDSDQGSPSRSSSFFQQLATFLGPEESSSLTKRSYPQEVFLISLPFIHFFILWLISLLLFLLFLSLLIDDALNTNISTFMYVSIYIPAHTLPNVSTTRGVRTATQDDAANSGGTNFEDHLLSLVMAKGRLPSAVTETDAAGTISSQSDSSECNINEQSQQQIKLSQASASPTLQGKAAARKLVKDASVDLTGSDRDTDKEGSLTDDGAPRRPVAHSMRRRAIHSANSDNAQPMNSSPTQTPRRNRFAHRDKRRSERSISLDRSVRSASIPSMLDKDDESTLTIGNDELPTSKDVAGSGDTSSRLPHHRIAAWARELMEDLQSIEDETDQGNSGSTKESNGDDLGDSLAVKRLKKNIMRFGRITSAISSSCDSIQSIRQWQSPTASILFLLVTSYAIWHGMFLVLVVAACLWKLTMNYLTSRGWLRHFGWAIGSDHGDADETSGEGNKSSSSVIESLSVVLQVARKVQNQLGNVCDAAEKIKNLLMWRHEASRRLYLILWLALPVTLLVPAAHLSTFLGFYLLFKMMVVDYIFLKFPRLRAKYDTSSLIWQTLPTDADLEVRHKVEQGLRNAAASGANVETRTFWESFNLPPSEHPLSGWQNGLRATLVNRDKSLTSSFRSGRLFLTASYLCFERSKTQPGKNVVIPLDRIIRLEKGNQYSWIPGGGMIIEVFVQGLDRAYTFGAIMNRDDVFNSIRDAAQELGCVWREDKSGSS</sequence>
<feature type="transmembrane region" description="Helical" evidence="2">
    <location>
        <begin position="403"/>
        <end position="428"/>
    </location>
</feature>
<keyword evidence="5" id="KW-1185">Reference proteome</keyword>
<gene>
    <name evidence="4" type="ORF">GHT06_017847</name>
</gene>
<evidence type="ECO:0000313" key="5">
    <source>
        <dbReference type="Proteomes" id="UP000820818"/>
    </source>
</evidence>
<dbReference type="PANTHER" id="PTHR37402:SF1">
    <property type="entry name" value="GRAM DOMAIN-CONTAINING PROTEIN 4"/>
    <property type="match status" value="1"/>
</dbReference>
<dbReference type="Pfam" id="PF02893">
    <property type="entry name" value="GRAM"/>
    <property type="match status" value="1"/>
</dbReference>
<evidence type="ECO:0000259" key="3">
    <source>
        <dbReference type="SMART" id="SM00568"/>
    </source>
</evidence>
<feature type="compositionally biased region" description="Basic and acidic residues" evidence="1">
    <location>
        <begin position="269"/>
        <end position="281"/>
    </location>
</feature>
<feature type="region of interest" description="Disordered" evidence="1">
    <location>
        <begin position="206"/>
        <end position="322"/>
    </location>
</feature>
<feature type="region of interest" description="Disordered" evidence="1">
    <location>
        <begin position="154"/>
        <end position="186"/>
    </location>
</feature>
<feature type="compositionally biased region" description="Low complexity" evidence="1">
    <location>
        <begin position="19"/>
        <end position="28"/>
    </location>
</feature>
<keyword evidence="2" id="KW-0472">Membrane</keyword>
<feature type="compositionally biased region" description="Basic residues" evidence="1">
    <location>
        <begin position="1"/>
        <end position="10"/>
    </location>
</feature>
<evidence type="ECO:0000256" key="2">
    <source>
        <dbReference type="SAM" id="Phobius"/>
    </source>
</evidence>
<dbReference type="CDD" id="cd13221">
    <property type="entry name" value="PH-GRAM_GRAMDC4"/>
    <property type="match status" value="1"/>
</dbReference>
<feature type="region of interest" description="Disordered" evidence="1">
    <location>
        <begin position="1"/>
        <end position="28"/>
    </location>
</feature>
<dbReference type="GO" id="GO:0006915">
    <property type="term" value="P:apoptotic process"/>
    <property type="evidence" value="ECO:0007669"/>
    <property type="project" value="InterPro"/>
</dbReference>
<dbReference type="SMART" id="SM00568">
    <property type="entry name" value="GRAM"/>
    <property type="match status" value="1"/>
</dbReference>
<proteinExistence type="predicted"/>
<feature type="compositionally biased region" description="Basic residues" evidence="1">
    <location>
        <begin position="229"/>
        <end position="239"/>
    </location>
</feature>
<name>A0AAD5PQD9_9CRUS</name>
<dbReference type="InterPro" id="IPR011993">
    <property type="entry name" value="PH-like_dom_sf"/>
</dbReference>
<feature type="compositionally biased region" description="Basic residues" evidence="1">
    <location>
        <begin position="259"/>
        <end position="268"/>
    </location>
</feature>
<feature type="domain" description="GRAM" evidence="3">
    <location>
        <begin position="598"/>
        <end position="674"/>
    </location>
</feature>
<keyword evidence="2" id="KW-0812">Transmembrane</keyword>
<comment type="caution">
    <text evidence="4">The sequence shown here is derived from an EMBL/GenBank/DDBJ whole genome shotgun (WGS) entry which is preliminary data.</text>
</comment>
<dbReference type="InterPro" id="IPR004182">
    <property type="entry name" value="GRAM"/>
</dbReference>
<feature type="transmembrane region" description="Helical" evidence="2">
    <location>
        <begin position="56"/>
        <end position="85"/>
    </location>
</feature>
<keyword evidence="2" id="KW-1133">Transmembrane helix</keyword>
<dbReference type="Gene3D" id="2.30.29.30">
    <property type="entry name" value="Pleckstrin-homology domain (PH domain)/Phosphotyrosine-binding domain (PTB)"/>
    <property type="match status" value="1"/>
</dbReference>
<dbReference type="Proteomes" id="UP000820818">
    <property type="component" value="Linkage Group LG7"/>
</dbReference>
<evidence type="ECO:0000313" key="4">
    <source>
        <dbReference type="EMBL" id="KAI9555332.1"/>
    </source>
</evidence>
<dbReference type="InterPro" id="IPR037845">
    <property type="entry name" value="GRAMDC4_PH-GRAM"/>
</dbReference>
<feature type="region of interest" description="Disordered" evidence="1">
    <location>
        <begin position="341"/>
        <end position="361"/>
    </location>
</feature>
<feature type="compositionally biased region" description="Polar residues" evidence="1">
    <location>
        <begin position="159"/>
        <end position="186"/>
    </location>
</feature>